<dbReference type="InterPro" id="IPR007554">
    <property type="entry name" value="Glycerophosphate_synth"/>
</dbReference>
<dbReference type="RefSeq" id="WP_310293273.1">
    <property type="nucleotide sequence ID" value="NZ_BAAAWO010000001.1"/>
</dbReference>
<dbReference type="InterPro" id="IPR043148">
    <property type="entry name" value="TagF_C"/>
</dbReference>
<organism evidence="1 2">
    <name type="scientific">Paeniglutamicibacter sulfureus</name>
    <dbReference type="NCBI Taxonomy" id="43666"/>
    <lineage>
        <taxon>Bacteria</taxon>
        <taxon>Bacillati</taxon>
        <taxon>Actinomycetota</taxon>
        <taxon>Actinomycetes</taxon>
        <taxon>Micrococcales</taxon>
        <taxon>Micrococcaceae</taxon>
        <taxon>Paeniglutamicibacter</taxon>
    </lineage>
</organism>
<gene>
    <name evidence="1" type="ORF">J2S64_004108</name>
</gene>
<evidence type="ECO:0000313" key="2">
    <source>
        <dbReference type="Proteomes" id="UP001183817"/>
    </source>
</evidence>
<dbReference type="Pfam" id="PF04464">
    <property type="entry name" value="Glyphos_transf"/>
    <property type="match status" value="1"/>
</dbReference>
<evidence type="ECO:0008006" key="3">
    <source>
        <dbReference type="Google" id="ProtNLM"/>
    </source>
</evidence>
<sequence length="407" mass="43996">MTTFDALLRQSQLMSKKIHAMAVEKSVRGTLRDSEPSPAEAVDFVVFFADGPGQTYQLEQWTAPFEALQDRGYGVCLVVMNALSARLLAQRTRLPIYLSRSMERIEAALASWGTSGIFYVNNSQVNFTMLRISGPAHVHLSHGESEKSSMVSNQLKAYDYAFIAGQAAQSRIMESIPRIDPSALVQIGRPQLDIAVPGAAARPPGSRTRVLYAPTWEGDGKNMAYTSVISVGAKLVEALLADERFTVVFRPHPKTGSWSAKARHELVHIQRAIGTAATKEPHAGHRVEVSGDSSRSIVDADVVLCDISAMAMDAIGLDRPLLLLHSADTRMIRELAPEQALSLEQAGTLLQGQAEELLDTIANLGRSRPSGQQRSLRAKVFGDPALGSATERFIAAAIAVTGPEGRG</sequence>
<dbReference type="Proteomes" id="UP001183817">
    <property type="component" value="Unassembled WGS sequence"/>
</dbReference>
<accession>A0ABU2BP57</accession>
<dbReference type="Gene3D" id="3.40.50.12580">
    <property type="match status" value="1"/>
</dbReference>
<name>A0ABU2BP57_9MICC</name>
<dbReference type="EMBL" id="JAVDYI010000001">
    <property type="protein sequence ID" value="MDR7360417.1"/>
    <property type="molecule type" value="Genomic_DNA"/>
</dbReference>
<keyword evidence="2" id="KW-1185">Reference proteome</keyword>
<proteinExistence type="predicted"/>
<reference evidence="1 2" key="1">
    <citation type="submission" date="2023-07" db="EMBL/GenBank/DDBJ databases">
        <title>Sequencing the genomes of 1000 actinobacteria strains.</title>
        <authorList>
            <person name="Klenk H.-P."/>
        </authorList>
    </citation>
    <scope>NUCLEOTIDE SEQUENCE [LARGE SCALE GENOMIC DNA]</scope>
    <source>
        <strain evidence="1 2">DSM 20167</strain>
    </source>
</reference>
<evidence type="ECO:0000313" key="1">
    <source>
        <dbReference type="EMBL" id="MDR7360417.1"/>
    </source>
</evidence>
<comment type="caution">
    <text evidence="1">The sequence shown here is derived from an EMBL/GenBank/DDBJ whole genome shotgun (WGS) entry which is preliminary data.</text>
</comment>
<protein>
    <recommendedName>
        <fullName evidence="3">CDP-glycerol--glycerophosphate glycerophosphotransferase</fullName>
    </recommendedName>
</protein>